<dbReference type="Gene3D" id="2.60.120.260">
    <property type="entry name" value="Galactose-binding domain-like"/>
    <property type="match status" value="1"/>
</dbReference>
<reference evidence="1" key="1">
    <citation type="journal article" date="2015" name="Nature">
        <title>Complex archaea that bridge the gap between prokaryotes and eukaryotes.</title>
        <authorList>
            <person name="Spang A."/>
            <person name="Saw J.H."/>
            <person name="Jorgensen S.L."/>
            <person name="Zaremba-Niedzwiedzka K."/>
            <person name="Martijn J."/>
            <person name="Lind A.E."/>
            <person name="van Eijk R."/>
            <person name="Schleper C."/>
            <person name="Guy L."/>
            <person name="Ettema T.J."/>
        </authorList>
    </citation>
    <scope>NUCLEOTIDE SEQUENCE</scope>
</reference>
<gene>
    <name evidence="1" type="ORF">LCGC14_2317840</name>
</gene>
<dbReference type="EMBL" id="LAZR01033042">
    <property type="protein sequence ID" value="KKL49207.1"/>
    <property type="molecule type" value="Genomic_DNA"/>
</dbReference>
<sequence length="331" mass="35754">EGLQLSSVGSNVFEFTCNTTTTGNLVFLNAVTATNFEITLLSVKDADTDWTKGAGWIVAGGKATWDGTQGSPSTLNQAEAFDDGDALLYKFTISNYSVGQIRVRGDVNSNWLDGNGTKVILLTTGGVYDNIALQADSDFIGSIDNVSVHKLTFQKEIAESTNYTGTHYVLPYDENDFIIPVDYVAEGIVAQVFGGETNATAGFVAANNAIVSSVGSPIQTGSYAMKIESNTTPTPSADVQEDYTIEDDEVYRIDAWIRHIGVGLTWNYNIDPGGGASTVKQFNISDTTYQNIIYYVTAIGTNLNFRFREGNASNNGGLYFDNISIKKVTFI</sequence>
<proteinExistence type="predicted"/>
<accession>A0A0F9FDI0</accession>
<comment type="caution">
    <text evidence="1">The sequence shown here is derived from an EMBL/GenBank/DDBJ whole genome shotgun (WGS) entry which is preliminary data.</text>
</comment>
<feature type="non-terminal residue" evidence="1">
    <location>
        <position position="1"/>
    </location>
</feature>
<organism evidence="1">
    <name type="scientific">marine sediment metagenome</name>
    <dbReference type="NCBI Taxonomy" id="412755"/>
    <lineage>
        <taxon>unclassified sequences</taxon>
        <taxon>metagenomes</taxon>
        <taxon>ecological metagenomes</taxon>
    </lineage>
</organism>
<evidence type="ECO:0000313" key="1">
    <source>
        <dbReference type="EMBL" id="KKL49207.1"/>
    </source>
</evidence>
<name>A0A0F9FDI0_9ZZZZ</name>
<protein>
    <submittedName>
        <fullName evidence="1">Uncharacterized protein</fullName>
    </submittedName>
</protein>
<dbReference type="AlphaFoldDB" id="A0A0F9FDI0"/>